<dbReference type="InterPro" id="IPR043128">
    <property type="entry name" value="Rev_trsase/Diguanyl_cyclase"/>
</dbReference>
<dbReference type="InterPro" id="IPR021800">
    <property type="entry name" value="DUF3369"/>
</dbReference>
<dbReference type="InterPro" id="IPR050706">
    <property type="entry name" value="Cyclic-di-GMP_PDE-like"/>
</dbReference>
<dbReference type="AlphaFoldDB" id="A0A261SAW2"/>
<keyword evidence="6" id="KW-1185">Reference proteome</keyword>
<evidence type="ECO:0000313" key="6">
    <source>
        <dbReference type="Proteomes" id="UP000216020"/>
    </source>
</evidence>
<evidence type="ECO:0000256" key="2">
    <source>
        <dbReference type="SAM" id="MobiDB-lite"/>
    </source>
</evidence>
<dbReference type="InterPro" id="IPR011006">
    <property type="entry name" value="CheY-like_superfamily"/>
</dbReference>
<dbReference type="OrthoDB" id="9813903at2"/>
<dbReference type="SUPFAM" id="SSF55073">
    <property type="entry name" value="Nucleotide cyclase"/>
    <property type="match status" value="1"/>
</dbReference>
<dbReference type="InterPro" id="IPR035919">
    <property type="entry name" value="EAL_sf"/>
</dbReference>
<dbReference type="PANTHER" id="PTHR33121">
    <property type="entry name" value="CYCLIC DI-GMP PHOSPHODIESTERASE PDEF"/>
    <property type="match status" value="1"/>
</dbReference>
<feature type="domain" description="Response regulatory" evidence="3">
    <location>
        <begin position="46"/>
        <end position="170"/>
    </location>
</feature>
<dbReference type="InterPro" id="IPR001633">
    <property type="entry name" value="EAL_dom"/>
</dbReference>
<dbReference type="InterPro" id="IPR029787">
    <property type="entry name" value="Nucleotide_cyclase"/>
</dbReference>
<dbReference type="RefSeq" id="WP_094853530.1">
    <property type="nucleotide sequence ID" value="NZ_NEVM01000002.1"/>
</dbReference>
<dbReference type="Pfam" id="PF00990">
    <property type="entry name" value="GGDEF"/>
    <property type="match status" value="1"/>
</dbReference>
<dbReference type="CDD" id="cd01948">
    <property type="entry name" value="EAL"/>
    <property type="match status" value="1"/>
</dbReference>
<evidence type="ECO:0000313" key="5">
    <source>
        <dbReference type="EMBL" id="OZI34539.1"/>
    </source>
</evidence>
<comment type="caution">
    <text evidence="5">The sequence shown here is derived from an EMBL/GenBank/DDBJ whole genome shotgun (WGS) entry which is preliminary data.</text>
</comment>
<dbReference type="InterPro" id="IPR001789">
    <property type="entry name" value="Sig_transdc_resp-reg_receiver"/>
</dbReference>
<proteinExistence type="predicted"/>
<feature type="region of interest" description="Disordered" evidence="2">
    <location>
        <begin position="1"/>
        <end position="37"/>
    </location>
</feature>
<dbReference type="GO" id="GO:0071111">
    <property type="term" value="F:cyclic-guanylate-specific phosphodiesterase activity"/>
    <property type="evidence" value="ECO:0007669"/>
    <property type="project" value="InterPro"/>
</dbReference>
<evidence type="ECO:0000256" key="1">
    <source>
        <dbReference type="PROSITE-ProRule" id="PRU00169"/>
    </source>
</evidence>
<dbReference type="SUPFAM" id="SSF141868">
    <property type="entry name" value="EAL domain-like"/>
    <property type="match status" value="1"/>
</dbReference>
<evidence type="ECO:0008006" key="7">
    <source>
        <dbReference type="Google" id="ProtNLM"/>
    </source>
</evidence>
<keyword evidence="1" id="KW-0597">Phosphoprotein</keyword>
<dbReference type="SUPFAM" id="SSF52172">
    <property type="entry name" value="CheY-like"/>
    <property type="match status" value="1"/>
</dbReference>
<evidence type="ECO:0000259" key="3">
    <source>
        <dbReference type="PROSITE" id="PS50110"/>
    </source>
</evidence>
<gene>
    <name evidence="5" type="ORF">CAL29_13640</name>
</gene>
<dbReference type="Gene3D" id="3.40.50.2300">
    <property type="match status" value="1"/>
</dbReference>
<dbReference type="SMART" id="SM00267">
    <property type="entry name" value="GGDEF"/>
    <property type="match status" value="1"/>
</dbReference>
<feature type="domain" description="EAL" evidence="4">
    <location>
        <begin position="503"/>
        <end position="757"/>
    </location>
</feature>
<feature type="modified residue" description="4-aspartylphosphate" evidence="1">
    <location>
        <position position="101"/>
    </location>
</feature>
<organism evidence="5 6">
    <name type="scientific">Bordetella genomosp. 10</name>
    <dbReference type="NCBI Taxonomy" id="1416804"/>
    <lineage>
        <taxon>Bacteria</taxon>
        <taxon>Pseudomonadati</taxon>
        <taxon>Pseudomonadota</taxon>
        <taxon>Betaproteobacteria</taxon>
        <taxon>Burkholderiales</taxon>
        <taxon>Alcaligenaceae</taxon>
        <taxon>Bordetella</taxon>
    </lineage>
</organism>
<dbReference type="GO" id="GO:0000160">
    <property type="term" value="P:phosphorelay signal transduction system"/>
    <property type="evidence" value="ECO:0007669"/>
    <property type="project" value="InterPro"/>
</dbReference>
<dbReference type="PROSITE" id="PS50883">
    <property type="entry name" value="EAL"/>
    <property type="match status" value="1"/>
</dbReference>
<dbReference type="PROSITE" id="PS50110">
    <property type="entry name" value="RESPONSE_REGULATORY"/>
    <property type="match status" value="1"/>
</dbReference>
<dbReference type="Pfam" id="PF11849">
    <property type="entry name" value="DUF3369"/>
    <property type="match status" value="1"/>
</dbReference>
<protein>
    <recommendedName>
        <fullName evidence="7">Diguanylate cyclase</fullName>
    </recommendedName>
</protein>
<name>A0A261SAW2_9BORD</name>
<evidence type="ECO:0000259" key="4">
    <source>
        <dbReference type="PROSITE" id="PS50883"/>
    </source>
</evidence>
<dbReference type="InterPro" id="IPR000160">
    <property type="entry name" value="GGDEF_dom"/>
</dbReference>
<dbReference type="Gene3D" id="3.30.70.270">
    <property type="match status" value="1"/>
</dbReference>
<dbReference type="SMART" id="SM00052">
    <property type="entry name" value="EAL"/>
    <property type="match status" value="1"/>
</dbReference>
<reference evidence="6" key="1">
    <citation type="submission" date="2017-05" db="EMBL/GenBank/DDBJ databases">
        <title>Complete and WGS of Bordetella genogroups.</title>
        <authorList>
            <person name="Spilker T."/>
            <person name="Lipuma J."/>
        </authorList>
    </citation>
    <scope>NUCLEOTIDE SEQUENCE [LARGE SCALE GENOMIC DNA]</scope>
    <source>
        <strain evidence="6">AU16122</strain>
    </source>
</reference>
<accession>A0A261SAW2</accession>
<dbReference type="Proteomes" id="UP000216020">
    <property type="component" value="Unassembled WGS sequence"/>
</dbReference>
<dbReference type="Pfam" id="PF00563">
    <property type="entry name" value="EAL"/>
    <property type="match status" value="1"/>
</dbReference>
<dbReference type="PANTHER" id="PTHR33121:SF70">
    <property type="entry name" value="SIGNALING PROTEIN YKOW"/>
    <property type="match status" value="1"/>
</dbReference>
<dbReference type="SMART" id="SM00448">
    <property type="entry name" value="REC"/>
    <property type="match status" value="1"/>
</dbReference>
<sequence>MAAGGKTGHEGAEDGDLFTFAAEPEGGAARTPGSDDGAQAAATGFTVLSVDDDGEFQRSLRLALANFTFLGEPVRILSVNSAAAAARLLAEGEEIALILLDVVMETDDAGLRLVRSVREVLGNAEVRVVLLTGQPGMAPMKQSLSQLDISDYWLKTDLTVERLHGILMSNLRTWEQIRALGRARKGLQVIVEAGNCLTRSRSLADFSQRVVLELARLLGVAPEGLVCVAEDGGAQHDPLQARIVGAAGRLADAIDMALGDLRQGEIRDALVRALTLRANVDGGASQVLFFPGAEDGPHAATYIATGRVLDPTEHELLRVFAAHINSGLINVALNSRLDRVAYEDTLLSLPNANAMLRALAPVLEQPAPRDRAILFVELDQYTASCLALGVEQGNLMLQKMAARLLAVFPPPSLVARLHDDTFAILGQAERLGHDQVDQLEFMDGGDDQVFISVRAARLDLDAYEGSAASAMALGSLLLRRSPIKNGVGLAEYEAREEQMLNQRFLRSRELSRAVRCDQIGIELQPQVDIVTGRVIAAEALARWTREDGVRVPPAEFIPMAEANGLIIPLGNRVLRLACEALARLGRAGHEDVKVAVNVSAVQFARRGFMQELIALAAEYGVDPRRLELEITESVAMHDHESNGVLLRGLREAGFPIAIDDFGTGYSSLAYLRDMPVTTLKVDRHFIQAIDQEAGDHVIAEMILKLGRRLNMQLVAEGVETAGQAAWLLAHGCPYAQGFLYARPEPIDDFLDRLGRQAQALGG</sequence>
<dbReference type="EMBL" id="NEVM01000002">
    <property type="protein sequence ID" value="OZI34539.1"/>
    <property type="molecule type" value="Genomic_DNA"/>
</dbReference>
<dbReference type="Gene3D" id="3.20.20.450">
    <property type="entry name" value="EAL domain"/>
    <property type="match status" value="1"/>
</dbReference>